<dbReference type="OrthoDB" id="265717at2759"/>
<reference evidence="7 8" key="1">
    <citation type="journal article" date="2019" name="PLoS Biol.">
        <title>Sex chromosomes control vertical transmission of feminizing Wolbachia symbionts in an isopod.</title>
        <authorList>
            <person name="Becking T."/>
            <person name="Chebbi M.A."/>
            <person name="Giraud I."/>
            <person name="Moumen B."/>
            <person name="Laverre T."/>
            <person name="Caubet Y."/>
            <person name="Peccoud J."/>
            <person name="Gilbert C."/>
            <person name="Cordaux R."/>
        </authorList>
    </citation>
    <scope>NUCLEOTIDE SEQUENCE [LARGE SCALE GENOMIC DNA]</scope>
    <source>
        <strain evidence="7">ANa2</strain>
        <tissue evidence="7">Whole body excluding digestive tract and cuticle</tissue>
    </source>
</reference>
<dbReference type="InterPro" id="IPR046341">
    <property type="entry name" value="SET_dom_sf"/>
</dbReference>
<gene>
    <name evidence="7" type="primary">msta_4</name>
    <name evidence="7" type="ORF">Anas_08952</name>
</gene>
<dbReference type="GO" id="GO:0008170">
    <property type="term" value="F:N-methyltransferase activity"/>
    <property type="evidence" value="ECO:0007669"/>
    <property type="project" value="UniProtKB-ARBA"/>
</dbReference>
<keyword evidence="8" id="KW-1185">Reference proteome</keyword>
<name>A0A5N5SVH4_9CRUS</name>
<dbReference type="PROSITE" id="PS01360">
    <property type="entry name" value="ZF_MYND_1"/>
    <property type="match status" value="1"/>
</dbReference>
<dbReference type="PANTHER" id="PTHR46455:SF5">
    <property type="entry name" value="SET AND MYND DOMAIN CONTAINING, ARTHROPOD-SPECIFIC, MEMBER 4, ISOFORM A"/>
    <property type="match status" value="1"/>
</dbReference>
<evidence type="ECO:0000256" key="2">
    <source>
        <dbReference type="ARBA" id="ARBA00022771"/>
    </source>
</evidence>
<dbReference type="CDD" id="cd20071">
    <property type="entry name" value="SET_SMYD"/>
    <property type="match status" value="1"/>
</dbReference>
<keyword evidence="2 4" id="KW-0863">Zinc-finger</keyword>
<evidence type="ECO:0000256" key="3">
    <source>
        <dbReference type="ARBA" id="ARBA00022833"/>
    </source>
</evidence>
<evidence type="ECO:0000256" key="1">
    <source>
        <dbReference type="ARBA" id="ARBA00022723"/>
    </source>
</evidence>
<dbReference type="AlphaFoldDB" id="A0A5N5SVH4"/>
<protein>
    <submittedName>
        <fullName evidence="7">Protein msta, isoform A</fullName>
    </submittedName>
</protein>
<dbReference type="PROSITE" id="PS50280">
    <property type="entry name" value="SET"/>
    <property type="match status" value="1"/>
</dbReference>
<dbReference type="GO" id="GO:0008276">
    <property type="term" value="F:protein methyltransferase activity"/>
    <property type="evidence" value="ECO:0007669"/>
    <property type="project" value="UniProtKB-ARBA"/>
</dbReference>
<dbReference type="Pfam" id="PF00856">
    <property type="entry name" value="SET"/>
    <property type="match status" value="1"/>
</dbReference>
<keyword evidence="1" id="KW-0479">Metal-binding</keyword>
<dbReference type="PROSITE" id="PS50865">
    <property type="entry name" value="ZF_MYND_2"/>
    <property type="match status" value="1"/>
</dbReference>
<feature type="domain" description="SET" evidence="5">
    <location>
        <begin position="49"/>
        <end position="280"/>
    </location>
</feature>
<comment type="caution">
    <text evidence="7">The sequence shown here is derived from an EMBL/GenBank/DDBJ whole genome shotgun (WGS) entry which is preliminary data.</text>
</comment>
<dbReference type="GO" id="GO:0008757">
    <property type="term" value="F:S-adenosylmethionine-dependent methyltransferase activity"/>
    <property type="evidence" value="ECO:0007669"/>
    <property type="project" value="UniProtKB-ARBA"/>
</dbReference>
<dbReference type="Proteomes" id="UP000326759">
    <property type="component" value="Unassembled WGS sequence"/>
</dbReference>
<dbReference type="InterPro" id="IPR001214">
    <property type="entry name" value="SET_dom"/>
</dbReference>
<dbReference type="Pfam" id="PF01753">
    <property type="entry name" value="zf-MYND"/>
    <property type="match status" value="1"/>
</dbReference>
<dbReference type="SUPFAM" id="SSF82199">
    <property type="entry name" value="SET domain"/>
    <property type="match status" value="1"/>
</dbReference>
<dbReference type="Gene3D" id="2.170.270.10">
    <property type="entry name" value="SET domain"/>
    <property type="match status" value="1"/>
</dbReference>
<dbReference type="Gene3D" id="6.10.140.2220">
    <property type="match status" value="2"/>
</dbReference>
<dbReference type="InterPro" id="IPR002893">
    <property type="entry name" value="Znf_MYND"/>
</dbReference>
<dbReference type="SMART" id="SM00317">
    <property type="entry name" value="SET"/>
    <property type="match status" value="1"/>
</dbReference>
<dbReference type="InterPro" id="IPR053010">
    <property type="entry name" value="SET_SmydA-8"/>
</dbReference>
<evidence type="ECO:0000259" key="5">
    <source>
        <dbReference type="PROSITE" id="PS50280"/>
    </source>
</evidence>
<accession>A0A5N5SVH4</accession>
<organism evidence="7 8">
    <name type="scientific">Armadillidium nasatum</name>
    <dbReference type="NCBI Taxonomy" id="96803"/>
    <lineage>
        <taxon>Eukaryota</taxon>
        <taxon>Metazoa</taxon>
        <taxon>Ecdysozoa</taxon>
        <taxon>Arthropoda</taxon>
        <taxon>Crustacea</taxon>
        <taxon>Multicrustacea</taxon>
        <taxon>Malacostraca</taxon>
        <taxon>Eumalacostraca</taxon>
        <taxon>Peracarida</taxon>
        <taxon>Isopoda</taxon>
        <taxon>Oniscidea</taxon>
        <taxon>Crinocheta</taxon>
        <taxon>Armadillidiidae</taxon>
        <taxon>Armadillidium</taxon>
    </lineage>
</organism>
<sequence>MENISDEERNVCLYCGEKAVSTCGKCGVAFYCGRNHQEKHWPKHKLQCFPFIIKHTESSGRYLVSSRDLPAGSLILKEAPFVLGPKATSSLICLSCHIPLISNNFVKCTKCQWPMCSQRCAEQSQHQEECKILSLDEKKCGVPFQHGETPRYDLILILRCLLLKTNPEYWEILQNLESHWNQRREDAEPHHTAAVRYFTEVCKIGFEDDVIHQVRGAIITNAINTKSPSGVTLRGLYSKISLLNHSCFPNISLRSDKNHVLFIRTTVNVKKGEPLYFSYVPTTDPVWCRQNDLKEIYYFTCNCIRCSSQSEMNTYYSSLLCGECSKGLFTFHQNISIWKCNHCSKEVKLKEIMKQSNDLIQWVNNKKISPKHVKLFLKNVAEKCPKFNFLYFETLQLILAFLKDNNSIESNDTKKEVWEDIIKILSIVEPGVTRRRDRELIKNILSSGQSNKDPEIFFDW</sequence>
<evidence type="ECO:0000256" key="4">
    <source>
        <dbReference type="PROSITE-ProRule" id="PRU00134"/>
    </source>
</evidence>
<dbReference type="PANTHER" id="PTHR46455">
    <property type="entry name" value="SET AND MYND DOMAIN CONTAINING, ARTHROPOD-SPECIFIC, MEMBER 4, ISOFORM A"/>
    <property type="match status" value="1"/>
</dbReference>
<feature type="domain" description="MYND-type" evidence="6">
    <location>
        <begin position="12"/>
        <end position="48"/>
    </location>
</feature>
<evidence type="ECO:0000313" key="8">
    <source>
        <dbReference type="Proteomes" id="UP000326759"/>
    </source>
</evidence>
<keyword evidence="3" id="KW-0862">Zinc</keyword>
<dbReference type="Gene3D" id="1.10.220.160">
    <property type="match status" value="1"/>
</dbReference>
<evidence type="ECO:0000259" key="6">
    <source>
        <dbReference type="PROSITE" id="PS50865"/>
    </source>
</evidence>
<dbReference type="EMBL" id="SEYY01019462">
    <property type="protein sequence ID" value="KAB7498226.1"/>
    <property type="molecule type" value="Genomic_DNA"/>
</dbReference>
<proteinExistence type="predicted"/>
<dbReference type="GO" id="GO:0008270">
    <property type="term" value="F:zinc ion binding"/>
    <property type="evidence" value="ECO:0007669"/>
    <property type="project" value="UniProtKB-KW"/>
</dbReference>
<evidence type="ECO:0000313" key="7">
    <source>
        <dbReference type="EMBL" id="KAB7498226.1"/>
    </source>
</evidence>